<evidence type="ECO:0000313" key="11">
    <source>
        <dbReference type="Proteomes" id="UP000601435"/>
    </source>
</evidence>
<dbReference type="Pfam" id="PF01641">
    <property type="entry name" value="SelR"/>
    <property type="match status" value="1"/>
</dbReference>
<evidence type="ECO:0000256" key="2">
    <source>
        <dbReference type="ARBA" id="ARBA00022603"/>
    </source>
</evidence>
<dbReference type="GO" id="GO:0033743">
    <property type="term" value="F:peptide-methionine (R)-S-oxide reductase activity"/>
    <property type="evidence" value="ECO:0007669"/>
    <property type="project" value="InterPro"/>
</dbReference>
<dbReference type="InterPro" id="IPR029063">
    <property type="entry name" value="SAM-dependent_MTases_sf"/>
</dbReference>
<sequence>MAVAAHNCVFDFSVLYQCFIAFRIPIPKLKAIDTMLACRLVSCASDLKLASQAKGHLDLAVDEGQYSSSAVAALEALIEDVSCHHNAVVSVVMTSILVQSQGQCPTMLMSGNLVWTVDPDSKSIDIAREVEKQIREMDPFMNPHSFLALQDYAETDPDSIRTLIDNWIVGEKCYSRTVQEQFVDLTRDCGLPYSIDLFERSDAALGLLRALILNRARNYIVEKDGKHLEAQQRGCIRWPSAMILYCHTLHRFDDFDLEFCRELRRQGLVYDVVAAAGAERKEDVGDELDPLADDCAGFLEELFPEKRIVVFHIHLPHQFANDGCLAWSASLARSVPPAADRIDEPSVQRRDREGSDDVVKVGRISIFLPVEGMEDRELPSGEEGVVIRLRALGPFGSGQHPTTALVLQAMQDLDWAKIPAVCDYGCGSGVLGLVALGLGARQCLGVDNVPDALTAAYENLKANVPRLKRADGDEPRMQLHLPPEEMLDKDLDFYTRHGDWRHSMTLQGWTPMEVTEGSFDLVVANIVIGPLCQSAPMVKRLLRAGGQVLLAGMREFQVKQVDEAYGQDLELKAEAAAACHEHHGWMVTRAWSAAQTMSRRGVQLDAKNVLHLPCARAPLPEKAVPPNVAGHAGLDTPSTVAGEERQQHEEAAPDSSPSSKGPKGGKGPGKGPAKGQAKGGKAPEPAMTYKQKQEAELAAKEESLTAPSGFAGKEVLSDWELKVLAGATDQEEGPYSGRKFMPTRGYFACVRCGSVIYLAQAKFAKCSGHLGHIFDPDDGAKRTNQRHCVNDTALQYVMFGPPAGTEEAGKLVLPS</sequence>
<evidence type="ECO:0000256" key="1">
    <source>
        <dbReference type="ARBA" id="ARBA00007174"/>
    </source>
</evidence>
<dbReference type="InterPro" id="IPR011057">
    <property type="entry name" value="Mss4-like_sf"/>
</dbReference>
<dbReference type="SUPFAM" id="SSF53335">
    <property type="entry name" value="S-adenosyl-L-methionine-dependent methyltransferases"/>
    <property type="match status" value="1"/>
</dbReference>
<keyword evidence="2" id="KW-0489">Methyltransferase</keyword>
<comment type="similarity">
    <text evidence="1">Belongs to the MsrB Met sulfoxide reductase family.</text>
</comment>
<dbReference type="CDD" id="cd02440">
    <property type="entry name" value="AdoMet_MTases"/>
    <property type="match status" value="1"/>
</dbReference>
<feature type="region of interest" description="Disordered" evidence="8">
    <location>
        <begin position="619"/>
        <end position="703"/>
    </location>
</feature>
<accession>A0A813CLK9</accession>
<dbReference type="PANTHER" id="PTHR43648">
    <property type="entry name" value="ELECTRON TRANSFER FLAVOPROTEIN BETA SUBUNIT LYSINE METHYLTRANSFERASE"/>
    <property type="match status" value="1"/>
</dbReference>
<feature type="compositionally biased region" description="Low complexity" evidence="8">
    <location>
        <begin position="673"/>
        <end position="686"/>
    </location>
</feature>
<dbReference type="AlphaFoldDB" id="A0A813CLK9"/>
<dbReference type="Pfam" id="PF06325">
    <property type="entry name" value="PrmA"/>
    <property type="match status" value="1"/>
</dbReference>
<dbReference type="GO" id="GO:0008276">
    <property type="term" value="F:protein methyltransferase activity"/>
    <property type="evidence" value="ECO:0007669"/>
    <property type="project" value="TreeGrafter"/>
</dbReference>
<evidence type="ECO:0000313" key="10">
    <source>
        <dbReference type="EMBL" id="CAE7945326.1"/>
    </source>
</evidence>
<organism evidence="10 11">
    <name type="scientific">Symbiodinium necroappetens</name>
    <dbReference type="NCBI Taxonomy" id="1628268"/>
    <lineage>
        <taxon>Eukaryota</taxon>
        <taxon>Sar</taxon>
        <taxon>Alveolata</taxon>
        <taxon>Dinophyceae</taxon>
        <taxon>Suessiales</taxon>
        <taxon>Symbiodiniaceae</taxon>
        <taxon>Symbiodinium</taxon>
    </lineage>
</organism>
<keyword evidence="3" id="KW-0808">Transferase</keyword>
<reference evidence="10" key="1">
    <citation type="submission" date="2021-02" db="EMBL/GenBank/DDBJ databases">
        <authorList>
            <person name="Dougan E. K."/>
            <person name="Rhodes N."/>
            <person name="Thang M."/>
            <person name="Chan C."/>
        </authorList>
    </citation>
    <scope>NUCLEOTIDE SEQUENCE</scope>
</reference>
<feature type="compositionally biased region" description="Basic and acidic residues" evidence="8">
    <location>
        <begin position="691"/>
        <end position="703"/>
    </location>
</feature>
<name>A0A813CLK9_9DINO</name>
<gene>
    <name evidence="10" type="primary">prmA</name>
    <name evidence="10" type="ORF">SNEC2469_LOCUS35560</name>
</gene>
<proteinExistence type="inferred from homology"/>
<dbReference type="InterPro" id="IPR050078">
    <property type="entry name" value="Ribosomal_L11_MeTrfase_PrmA"/>
</dbReference>
<comment type="caution">
    <text evidence="10">The sequence shown here is derived from an EMBL/GenBank/DDBJ whole genome shotgun (WGS) entry which is preliminary data.</text>
</comment>
<dbReference type="GO" id="GO:0032259">
    <property type="term" value="P:methylation"/>
    <property type="evidence" value="ECO:0007669"/>
    <property type="project" value="UniProtKB-KW"/>
</dbReference>
<dbReference type="InterPro" id="IPR002579">
    <property type="entry name" value="Met_Sox_Rdtase_MsrB_dom"/>
</dbReference>
<protein>
    <recommendedName>
        <fullName evidence="7">ETFB lysine methyltransferase</fullName>
    </recommendedName>
    <alternativeName>
        <fullName evidence="6">Protein N-lysine methyltransferase METTL20</fullName>
    </alternativeName>
</protein>
<feature type="compositionally biased region" description="Gly residues" evidence="8">
    <location>
        <begin position="662"/>
        <end position="672"/>
    </location>
</feature>
<evidence type="ECO:0000256" key="8">
    <source>
        <dbReference type="SAM" id="MobiDB-lite"/>
    </source>
</evidence>
<feature type="domain" description="MsrB" evidence="9">
    <location>
        <begin position="764"/>
        <end position="797"/>
    </location>
</feature>
<evidence type="ECO:0000256" key="3">
    <source>
        <dbReference type="ARBA" id="ARBA00022679"/>
    </source>
</evidence>
<comment type="similarity">
    <text evidence="5">Belongs to the methyltransferase superfamily. ETFBKMT family.</text>
</comment>
<evidence type="ECO:0000256" key="7">
    <source>
        <dbReference type="ARBA" id="ARBA00042266"/>
    </source>
</evidence>
<dbReference type="Proteomes" id="UP000601435">
    <property type="component" value="Unassembled WGS sequence"/>
</dbReference>
<dbReference type="Gene3D" id="3.40.50.150">
    <property type="entry name" value="Vaccinia Virus protein VP39"/>
    <property type="match status" value="1"/>
</dbReference>
<evidence type="ECO:0000256" key="6">
    <source>
        <dbReference type="ARBA" id="ARBA00041867"/>
    </source>
</evidence>
<dbReference type="PANTHER" id="PTHR43648:SF1">
    <property type="entry name" value="ELECTRON TRANSFER FLAVOPROTEIN BETA SUBUNIT LYSINE METHYLTRANSFERASE"/>
    <property type="match status" value="1"/>
</dbReference>
<dbReference type="EMBL" id="CAJNJA010103473">
    <property type="protein sequence ID" value="CAE7945326.1"/>
    <property type="molecule type" value="Genomic_DNA"/>
</dbReference>
<evidence type="ECO:0000259" key="9">
    <source>
        <dbReference type="Pfam" id="PF01641"/>
    </source>
</evidence>
<keyword evidence="11" id="KW-1185">Reference proteome</keyword>
<evidence type="ECO:0000256" key="5">
    <source>
        <dbReference type="ARBA" id="ARBA00037932"/>
    </source>
</evidence>
<evidence type="ECO:0000256" key="4">
    <source>
        <dbReference type="ARBA" id="ARBA00023002"/>
    </source>
</evidence>
<dbReference type="SUPFAM" id="SSF51316">
    <property type="entry name" value="Mss4-like"/>
    <property type="match status" value="1"/>
</dbReference>
<dbReference type="Gene3D" id="2.170.150.20">
    <property type="entry name" value="Peptide methionine sulfoxide reductase"/>
    <property type="match status" value="1"/>
</dbReference>
<keyword evidence="4" id="KW-0560">Oxidoreductase</keyword>
<dbReference type="OrthoDB" id="46564at2759"/>
<feature type="compositionally biased region" description="Basic and acidic residues" evidence="8">
    <location>
        <begin position="642"/>
        <end position="651"/>
    </location>
</feature>